<keyword evidence="3" id="KW-1185">Reference proteome</keyword>
<sequence>MIMRVALQALKLLTGAARYHELTRMRVTLMLVSLAMLLVVMLASPITCRPGLPNGHLTAHGFGKRSRWGHLFSARNVPLAMDRSRRVAVDLEQPLYTAYGLALSDPDSDADSY</sequence>
<gene>
    <name evidence="2" type="ORF">FJT64_004570</name>
</gene>
<comment type="caution">
    <text evidence="2">The sequence shown here is derived from an EMBL/GenBank/DDBJ whole genome shotgun (WGS) entry which is preliminary data.</text>
</comment>
<dbReference type="AlphaFoldDB" id="A0A6A4W4Z6"/>
<accession>A0A6A4W4Z6</accession>
<proteinExistence type="predicted"/>
<keyword evidence="1" id="KW-0812">Transmembrane</keyword>
<dbReference type="EMBL" id="VIIS01001447">
    <property type="protein sequence ID" value="KAF0298072.1"/>
    <property type="molecule type" value="Genomic_DNA"/>
</dbReference>
<name>A0A6A4W4Z6_AMPAM</name>
<evidence type="ECO:0000256" key="1">
    <source>
        <dbReference type="SAM" id="Phobius"/>
    </source>
</evidence>
<organism evidence="2 3">
    <name type="scientific">Amphibalanus amphitrite</name>
    <name type="common">Striped barnacle</name>
    <name type="synonym">Balanus amphitrite</name>
    <dbReference type="NCBI Taxonomy" id="1232801"/>
    <lineage>
        <taxon>Eukaryota</taxon>
        <taxon>Metazoa</taxon>
        <taxon>Ecdysozoa</taxon>
        <taxon>Arthropoda</taxon>
        <taxon>Crustacea</taxon>
        <taxon>Multicrustacea</taxon>
        <taxon>Cirripedia</taxon>
        <taxon>Thoracica</taxon>
        <taxon>Thoracicalcarea</taxon>
        <taxon>Balanomorpha</taxon>
        <taxon>Balanoidea</taxon>
        <taxon>Balanidae</taxon>
        <taxon>Amphibalaninae</taxon>
        <taxon>Amphibalanus</taxon>
    </lineage>
</organism>
<evidence type="ECO:0000313" key="2">
    <source>
        <dbReference type="EMBL" id="KAF0298072.1"/>
    </source>
</evidence>
<reference evidence="2 3" key="1">
    <citation type="submission" date="2019-07" db="EMBL/GenBank/DDBJ databases">
        <title>Draft genome assembly of a fouling barnacle, Amphibalanus amphitrite (Darwin, 1854): The first reference genome for Thecostraca.</title>
        <authorList>
            <person name="Kim W."/>
        </authorList>
    </citation>
    <scope>NUCLEOTIDE SEQUENCE [LARGE SCALE GENOMIC DNA]</scope>
    <source>
        <strain evidence="2">SNU_AA5</strain>
        <tissue evidence="2">Soma without cirri and trophi</tissue>
    </source>
</reference>
<evidence type="ECO:0000313" key="3">
    <source>
        <dbReference type="Proteomes" id="UP000440578"/>
    </source>
</evidence>
<keyword evidence="1" id="KW-1133">Transmembrane helix</keyword>
<dbReference type="Proteomes" id="UP000440578">
    <property type="component" value="Unassembled WGS sequence"/>
</dbReference>
<feature type="transmembrane region" description="Helical" evidence="1">
    <location>
        <begin position="28"/>
        <end position="48"/>
    </location>
</feature>
<keyword evidence="1" id="KW-0472">Membrane</keyword>
<protein>
    <submittedName>
        <fullName evidence="2">Uncharacterized protein</fullName>
    </submittedName>
</protein>